<comment type="caution">
    <text evidence="2">The sequence shown here is derived from an EMBL/GenBank/DDBJ whole genome shotgun (WGS) entry which is preliminary data.</text>
</comment>
<dbReference type="InterPro" id="IPR016155">
    <property type="entry name" value="Mopterin_synth/thiamin_S_b"/>
</dbReference>
<dbReference type="GO" id="GO:1990133">
    <property type="term" value="C:molybdopterin adenylyltransferase complex"/>
    <property type="evidence" value="ECO:0007669"/>
    <property type="project" value="TreeGrafter"/>
</dbReference>
<dbReference type="PANTHER" id="PTHR33359">
    <property type="entry name" value="MOLYBDOPTERIN SYNTHASE SULFUR CARRIER SUBUNIT"/>
    <property type="match status" value="1"/>
</dbReference>
<keyword evidence="1" id="KW-0547">Nucleotide-binding</keyword>
<dbReference type="EMBL" id="JAUCMV010000001">
    <property type="protein sequence ID" value="KAK0429412.1"/>
    <property type="molecule type" value="Genomic_DNA"/>
</dbReference>
<dbReference type="AlphaFoldDB" id="A0AA39IS14"/>
<evidence type="ECO:0008006" key="4">
    <source>
        <dbReference type="Google" id="ProtNLM"/>
    </source>
</evidence>
<dbReference type="CDD" id="cd00754">
    <property type="entry name" value="Ubl_MoaD"/>
    <property type="match status" value="1"/>
</dbReference>
<keyword evidence="3" id="KW-1185">Reference proteome</keyword>
<organism evidence="2 3">
    <name type="scientific">Steinernema hermaphroditum</name>
    <dbReference type="NCBI Taxonomy" id="289476"/>
    <lineage>
        <taxon>Eukaryota</taxon>
        <taxon>Metazoa</taxon>
        <taxon>Ecdysozoa</taxon>
        <taxon>Nematoda</taxon>
        <taxon>Chromadorea</taxon>
        <taxon>Rhabditida</taxon>
        <taxon>Tylenchina</taxon>
        <taxon>Panagrolaimomorpha</taxon>
        <taxon>Strongyloidoidea</taxon>
        <taxon>Steinernematidae</taxon>
        <taxon>Steinernema</taxon>
    </lineage>
</organism>
<dbReference type="InterPro" id="IPR044672">
    <property type="entry name" value="MOCS2A"/>
</dbReference>
<dbReference type="GO" id="GO:0000166">
    <property type="term" value="F:nucleotide binding"/>
    <property type="evidence" value="ECO:0007669"/>
    <property type="project" value="UniProtKB-KW"/>
</dbReference>
<dbReference type="InterPro" id="IPR012675">
    <property type="entry name" value="Beta-grasp_dom_sf"/>
</dbReference>
<sequence length="93" mass="9859">MNTESSPGNVPVTVLLFGKARELAGAREVVVSIPKKISYSSLKELIFKSIGGLESIFSSCMLALNQAYLNSDDEQIDLDSTSELAVIPPLSGG</sequence>
<dbReference type="Pfam" id="PF02597">
    <property type="entry name" value="ThiS"/>
    <property type="match status" value="1"/>
</dbReference>
<evidence type="ECO:0000313" key="3">
    <source>
        <dbReference type="Proteomes" id="UP001175271"/>
    </source>
</evidence>
<dbReference type="Gene3D" id="3.10.20.30">
    <property type="match status" value="1"/>
</dbReference>
<proteinExistence type="predicted"/>
<dbReference type="Proteomes" id="UP001175271">
    <property type="component" value="Unassembled WGS sequence"/>
</dbReference>
<dbReference type="GO" id="GO:0006777">
    <property type="term" value="P:Mo-molybdopterin cofactor biosynthetic process"/>
    <property type="evidence" value="ECO:0007669"/>
    <property type="project" value="InterPro"/>
</dbReference>
<protein>
    <recommendedName>
        <fullName evidence="4">Molybdopterin synthase sulfur carrier subunit</fullName>
    </recommendedName>
</protein>
<evidence type="ECO:0000256" key="1">
    <source>
        <dbReference type="ARBA" id="ARBA00022741"/>
    </source>
</evidence>
<dbReference type="InterPro" id="IPR003749">
    <property type="entry name" value="ThiS/MoaD-like"/>
</dbReference>
<accession>A0AA39IS14</accession>
<name>A0AA39IS14_9BILA</name>
<gene>
    <name evidence="2" type="ORF">QR680_011366</name>
</gene>
<reference evidence="2" key="1">
    <citation type="submission" date="2023-06" db="EMBL/GenBank/DDBJ databases">
        <title>Genomic analysis of the entomopathogenic nematode Steinernema hermaphroditum.</title>
        <authorList>
            <person name="Schwarz E.M."/>
            <person name="Heppert J.K."/>
            <person name="Baniya A."/>
            <person name="Schwartz H.T."/>
            <person name="Tan C.-H."/>
            <person name="Antoshechkin I."/>
            <person name="Sternberg P.W."/>
            <person name="Goodrich-Blair H."/>
            <person name="Dillman A.R."/>
        </authorList>
    </citation>
    <scope>NUCLEOTIDE SEQUENCE</scope>
    <source>
        <strain evidence="2">PS9179</strain>
        <tissue evidence="2">Whole animal</tissue>
    </source>
</reference>
<dbReference type="SUPFAM" id="SSF54285">
    <property type="entry name" value="MoaD/ThiS"/>
    <property type="match status" value="1"/>
</dbReference>
<evidence type="ECO:0000313" key="2">
    <source>
        <dbReference type="EMBL" id="KAK0429412.1"/>
    </source>
</evidence>
<dbReference type="PANTHER" id="PTHR33359:SF1">
    <property type="entry name" value="MOLYBDOPTERIN SYNTHASE SULFUR CARRIER SUBUNIT"/>
    <property type="match status" value="1"/>
</dbReference>